<gene>
    <name evidence="7" type="ORF">GCM10023322_45920</name>
</gene>
<keyword evidence="8" id="KW-1185">Reference proteome</keyword>
<evidence type="ECO:0000256" key="4">
    <source>
        <dbReference type="ARBA" id="ARBA00022989"/>
    </source>
</evidence>
<feature type="transmembrane region" description="Helical" evidence="6">
    <location>
        <begin position="94"/>
        <end position="113"/>
    </location>
</feature>
<keyword evidence="5 6" id="KW-0472">Membrane</keyword>
<proteinExistence type="predicted"/>
<dbReference type="Pfam" id="PF03706">
    <property type="entry name" value="LPG_synthase_TM"/>
    <property type="match status" value="1"/>
</dbReference>
<feature type="transmembrane region" description="Helical" evidence="6">
    <location>
        <begin position="125"/>
        <end position="148"/>
    </location>
</feature>
<dbReference type="PANTHER" id="PTHR40277">
    <property type="entry name" value="BLL5419 PROTEIN"/>
    <property type="match status" value="1"/>
</dbReference>
<keyword evidence="2" id="KW-1003">Cell membrane</keyword>
<sequence>MPSAPTFVPGRPDPARPDVPVLRRAAEAPAVRCAVPSQRGVQIEQAAPAQDTAPVWPAAALRDDAPARDAAEAPPVGEPSPPGRAPVRARLLRAARLLAGGGILAFLIWRLGTGPFLGGLRVIDGWVLLAAVGIGVVSTVACACRWSLVARGLGVRLPVGAAVAAYYRSQFLNTVLPGGVLGDVHRAVRHGRDVGDVGRGIRAVVLERTAGQVVQIVIAVVVLVALPSPVRGYLPAVTAVLAAGALGAVVLAWFFARRARRRPPRVGWRRTRRATPAEVPGMSRRARALRTAASDLYGGLFAGRNAPGIALASTVAVACHVATFVIAASLVAARSGAAASARPVSLALLVPLALLVLLAMGLPLNIGGWGPREGAAAWAFGAAGLSATMGVSTAVVYGVLAFAAGLPGAGVLVAQWTGRRIGRRERVAHG</sequence>
<dbReference type="PANTHER" id="PTHR40277:SF1">
    <property type="entry name" value="BLL5419 PROTEIN"/>
    <property type="match status" value="1"/>
</dbReference>
<reference evidence="8" key="1">
    <citation type="journal article" date="2019" name="Int. J. Syst. Evol. Microbiol.">
        <title>The Global Catalogue of Microorganisms (GCM) 10K type strain sequencing project: providing services to taxonomists for standard genome sequencing and annotation.</title>
        <authorList>
            <consortium name="The Broad Institute Genomics Platform"/>
            <consortium name="The Broad Institute Genome Sequencing Center for Infectious Disease"/>
            <person name="Wu L."/>
            <person name="Ma J."/>
        </authorList>
    </citation>
    <scope>NUCLEOTIDE SEQUENCE [LARGE SCALE GENOMIC DNA]</scope>
    <source>
        <strain evidence="8">JCM 18304</strain>
    </source>
</reference>
<dbReference type="Proteomes" id="UP001501570">
    <property type="component" value="Unassembled WGS sequence"/>
</dbReference>
<evidence type="ECO:0000256" key="6">
    <source>
        <dbReference type="SAM" id="Phobius"/>
    </source>
</evidence>
<feature type="transmembrane region" description="Helical" evidence="6">
    <location>
        <begin position="209"/>
        <end position="227"/>
    </location>
</feature>
<organism evidence="7 8">
    <name type="scientific">Rugosimonospora acidiphila</name>
    <dbReference type="NCBI Taxonomy" id="556531"/>
    <lineage>
        <taxon>Bacteria</taxon>
        <taxon>Bacillati</taxon>
        <taxon>Actinomycetota</taxon>
        <taxon>Actinomycetes</taxon>
        <taxon>Micromonosporales</taxon>
        <taxon>Micromonosporaceae</taxon>
        <taxon>Rugosimonospora</taxon>
    </lineage>
</organism>
<evidence type="ECO:0000256" key="1">
    <source>
        <dbReference type="ARBA" id="ARBA00004651"/>
    </source>
</evidence>
<comment type="caution">
    <text evidence="7">The sequence shown here is derived from an EMBL/GenBank/DDBJ whole genome shotgun (WGS) entry which is preliminary data.</text>
</comment>
<feature type="transmembrane region" description="Helical" evidence="6">
    <location>
        <begin position="344"/>
        <end position="362"/>
    </location>
</feature>
<evidence type="ECO:0000313" key="8">
    <source>
        <dbReference type="Proteomes" id="UP001501570"/>
    </source>
</evidence>
<keyword evidence="3 6" id="KW-0812">Transmembrane</keyword>
<evidence type="ECO:0000313" key="7">
    <source>
        <dbReference type="EMBL" id="GAA5190543.1"/>
    </source>
</evidence>
<feature type="transmembrane region" description="Helical" evidence="6">
    <location>
        <begin position="233"/>
        <end position="256"/>
    </location>
</feature>
<name>A0ABP9S2D7_9ACTN</name>
<feature type="transmembrane region" description="Helical" evidence="6">
    <location>
        <begin position="397"/>
        <end position="416"/>
    </location>
</feature>
<evidence type="ECO:0000256" key="3">
    <source>
        <dbReference type="ARBA" id="ARBA00022692"/>
    </source>
</evidence>
<evidence type="ECO:0000256" key="5">
    <source>
        <dbReference type="ARBA" id="ARBA00023136"/>
    </source>
</evidence>
<dbReference type="EMBL" id="BAABJQ010000014">
    <property type="protein sequence ID" value="GAA5190543.1"/>
    <property type="molecule type" value="Genomic_DNA"/>
</dbReference>
<feature type="transmembrane region" description="Helical" evidence="6">
    <location>
        <begin position="309"/>
        <end position="332"/>
    </location>
</feature>
<comment type="subcellular location">
    <subcellularLocation>
        <location evidence="1">Cell membrane</location>
        <topology evidence="1">Multi-pass membrane protein</topology>
    </subcellularLocation>
</comment>
<keyword evidence="4 6" id="KW-1133">Transmembrane helix</keyword>
<protein>
    <submittedName>
        <fullName evidence="7">Lysylphosphatidylglycerol synthase transmembrane domain-containing protein</fullName>
    </submittedName>
</protein>
<accession>A0ABP9S2D7</accession>
<evidence type="ECO:0000256" key="2">
    <source>
        <dbReference type="ARBA" id="ARBA00022475"/>
    </source>
</evidence>
<dbReference type="InterPro" id="IPR022791">
    <property type="entry name" value="L-PG_synthase/AglD"/>
</dbReference>